<dbReference type="GeneID" id="31677070"/>
<evidence type="ECO:0000259" key="3">
    <source>
        <dbReference type="SMART" id="SM01119"/>
    </source>
</evidence>
<reference evidence="4 5" key="1">
    <citation type="submission" date="2011-10" db="EMBL/GenBank/DDBJ databases">
        <title>Metabolic and evolutionary patterns in the extreme acidophile Ferroplasma acidiphilum.</title>
        <authorList>
            <person name="Golyshina O.V."/>
            <person name="Kozyavkin S.A."/>
            <person name="Tatusov R.L."/>
            <person name="Slesarev A.I."/>
            <person name="Golyshin P.N."/>
        </authorList>
    </citation>
    <scope>NUCLEOTIDE SEQUENCE [LARGE SCALE GENOMIC DNA]</scope>
    <source>
        <strain evidence="5">Y</strain>
    </source>
</reference>
<gene>
    <name evidence="4" type="ORF">FAD_1579</name>
</gene>
<dbReference type="Gene3D" id="2.40.37.20">
    <property type="entry name" value="D-serine dehydratase-like domain"/>
    <property type="match status" value="1"/>
</dbReference>
<dbReference type="KEGG" id="fai:FAD_1579"/>
<dbReference type="Pfam" id="PF01168">
    <property type="entry name" value="Ala_racemase_N"/>
    <property type="match status" value="1"/>
</dbReference>
<protein>
    <recommendedName>
        <fullName evidence="3">D-serine dehydratase-like domain-containing protein</fullName>
    </recommendedName>
</protein>
<name>A0A1V0N5R7_9ARCH</name>
<evidence type="ECO:0000256" key="2">
    <source>
        <dbReference type="ARBA" id="ARBA00023239"/>
    </source>
</evidence>
<dbReference type="GO" id="GO:0008721">
    <property type="term" value="F:D-serine ammonia-lyase activity"/>
    <property type="evidence" value="ECO:0007669"/>
    <property type="project" value="TreeGrafter"/>
</dbReference>
<dbReference type="AlphaFoldDB" id="A0A1V0N5R7"/>
<dbReference type="InterPro" id="IPR026956">
    <property type="entry name" value="D-ser_dehydrat-like_dom"/>
</dbReference>
<dbReference type="GO" id="GO:0036088">
    <property type="term" value="P:D-serine catabolic process"/>
    <property type="evidence" value="ECO:0007669"/>
    <property type="project" value="TreeGrafter"/>
</dbReference>
<dbReference type="Pfam" id="PF14031">
    <property type="entry name" value="D-ser_dehydrat"/>
    <property type="match status" value="1"/>
</dbReference>
<dbReference type="SMART" id="SM01119">
    <property type="entry name" value="D-ser_dehydrat"/>
    <property type="match status" value="1"/>
</dbReference>
<comment type="similarity">
    <text evidence="1">Belongs to the DSD1 family.</text>
</comment>
<evidence type="ECO:0000313" key="5">
    <source>
        <dbReference type="Proteomes" id="UP000192050"/>
    </source>
</evidence>
<dbReference type="InterPro" id="IPR042208">
    <property type="entry name" value="D-ser_dehydrat-like_sf"/>
</dbReference>
<dbReference type="RefSeq" id="WP_081142966.1">
    <property type="nucleotide sequence ID" value="NZ_CP015363.1"/>
</dbReference>
<dbReference type="InterPro" id="IPR029066">
    <property type="entry name" value="PLP-binding_barrel"/>
</dbReference>
<dbReference type="PANTHER" id="PTHR28004">
    <property type="entry name" value="ZGC:162816-RELATED"/>
    <property type="match status" value="1"/>
</dbReference>
<dbReference type="SUPFAM" id="SSF51419">
    <property type="entry name" value="PLP-binding barrel"/>
    <property type="match status" value="1"/>
</dbReference>
<organism evidence="4 5">
    <name type="scientific">Ferroplasma acidiphilum</name>
    <dbReference type="NCBI Taxonomy" id="74969"/>
    <lineage>
        <taxon>Archaea</taxon>
        <taxon>Methanobacteriati</taxon>
        <taxon>Thermoplasmatota</taxon>
        <taxon>Thermoplasmata</taxon>
        <taxon>Thermoplasmatales</taxon>
        <taxon>Ferroplasmaceae</taxon>
        <taxon>Ferroplasma</taxon>
    </lineage>
</organism>
<dbReference type="InterPro" id="IPR051466">
    <property type="entry name" value="D-amino_acid_metab_enzyme"/>
</dbReference>
<dbReference type="Proteomes" id="UP000192050">
    <property type="component" value="Chromosome"/>
</dbReference>
<accession>A0A1V0N5R7</accession>
<dbReference type="STRING" id="74969.FAD_1579"/>
<dbReference type="Gene3D" id="3.20.20.10">
    <property type="entry name" value="Alanine racemase"/>
    <property type="match status" value="1"/>
</dbReference>
<feature type="domain" description="D-serine dehydratase-like" evidence="3">
    <location>
        <begin position="258"/>
        <end position="347"/>
    </location>
</feature>
<sequence>MNVEQALLITSETPYMAVDLNQTMDNIRKFQEIANKGHKTLRPHSKTHKIPYLAKLQMEEGASGVCVQKVAEAEVMFNGGISDILISNEVIDKRKCDRIARLSKNNCRISVAIDSLEGATNLSESAAYLNRVIPVLIDINIGMDRCGIDPEEVLKFHSELKKLPNIRVEGIMAYDGQVHSPRAVEREEMVNRERVIVHDIFQKLKKTDPDIKVLTVGGTPSSEIWSHFEEVSEIQPGTYIFYDMHCQEMGLCSMDEVSMGVVGQVMSMKQGKRIVLDAGYKSISLDQGVYPVAVNQKGIVGKVVSMSEEHTVIKPDQGDIKLGSKVLLLPYHACTTTDFWDYTWIYDGKALPVMTKIMGRGKRE</sequence>
<dbReference type="EMBL" id="CP015363">
    <property type="protein sequence ID" value="ARD85426.1"/>
    <property type="molecule type" value="Genomic_DNA"/>
</dbReference>
<evidence type="ECO:0000256" key="1">
    <source>
        <dbReference type="ARBA" id="ARBA00005323"/>
    </source>
</evidence>
<proteinExistence type="inferred from homology"/>
<dbReference type="InterPro" id="IPR001608">
    <property type="entry name" value="Ala_racemase_N"/>
</dbReference>
<keyword evidence="5" id="KW-1185">Reference proteome</keyword>
<dbReference type="OrthoDB" id="311867at2157"/>
<evidence type="ECO:0000313" key="4">
    <source>
        <dbReference type="EMBL" id="ARD85426.1"/>
    </source>
</evidence>
<keyword evidence="2" id="KW-0456">Lyase</keyword>
<dbReference type="PANTHER" id="PTHR28004:SF2">
    <property type="entry name" value="D-SERINE DEHYDRATASE"/>
    <property type="match status" value="1"/>
</dbReference>